<dbReference type="AlphaFoldDB" id="Q5Z5X2"/>
<name>Q5Z5X2_ORYSJ</name>
<sequence length="110" mass="11772">MVVVELLLATVAVLVQTDYIEKQTEVELALLADTELVGKEADIDNLYCLLGNSGNLAEYFVPSAPAQSEASSYHLAVYGELNVLEQPDSGHVQPIAQPIDSSRLAAESVV</sequence>
<accession>Q5Z5X2</accession>
<organism evidence="3 4">
    <name type="scientific">Oryza sativa subsp. japonica</name>
    <name type="common">Rice</name>
    <dbReference type="NCBI Taxonomy" id="39947"/>
    <lineage>
        <taxon>Eukaryota</taxon>
        <taxon>Viridiplantae</taxon>
        <taxon>Streptophyta</taxon>
        <taxon>Embryophyta</taxon>
        <taxon>Tracheophyta</taxon>
        <taxon>Spermatophyta</taxon>
        <taxon>Magnoliopsida</taxon>
        <taxon>Liliopsida</taxon>
        <taxon>Poales</taxon>
        <taxon>Poaceae</taxon>
        <taxon>BOP clade</taxon>
        <taxon>Oryzoideae</taxon>
        <taxon>Oryzeae</taxon>
        <taxon>Oryzinae</taxon>
        <taxon>Oryza</taxon>
        <taxon>Oryza sativa</taxon>
    </lineage>
</organism>
<reference evidence="4" key="3">
    <citation type="journal article" date="2005" name="Nature">
        <title>The map-based sequence of the rice genome.</title>
        <authorList>
            <consortium name="International rice genome sequencing project (IRGSP)"/>
            <person name="Matsumoto T."/>
            <person name="Wu J."/>
            <person name="Kanamori H."/>
            <person name="Katayose Y."/>
            <person name="Fujisawa M."/>
            <person name="Namiki N."/>
            <person name="Mizuno H."/>
            <person name="Yamamoto K."/>
            <person name="Antonio B.A."/>
            <person name="Baba T."/>
            <person name="Sakata K."/>
            <person name="Nagamura Y."/>
            <person name="Aoki H."/>
            <person name="Arikawa K."/>
            <person name="Arita K."/>
            <person name="Bito T."/>
            <person name="Chiden Y."/>
            <person name="Fujitsuka N."/>
            <person name="Fukunaka R."/>
            <person name="Hamada M."/>
            <person name="Harada C."/>
            <person name="Hayashi A."/>
            <person name="Hijishita S."/>
            <person name="Honda M."/>
            <person name="Hosokawa S."/>
            <person name="Ichikawa Y."/>
            <person name="Idonuma A."/>
            <person name="Iijima M."/>
            <person name="Ikeda M."/>
            <person name="Ikeno M."/>
            <person name="Ito K."/>
            <person name="Ito S."/>
            <person name="Ito T."/>
            <person name="Ito Y."/>
            <person name="Ito Y."/>
            <person name="Iwabuchi A."/>
            <person name="Kamiya K."/>
            <person name="Karasawa W."/>
            <person name="Kurita K."/>
            <person name="Katagiri S."/>
            <person name="Kikuta A."/>
            <person name="Kobayashi H."/>
            <person name="Kobayashi N."/>
            <person name="Machita K."/>
            <person name="Maehara T."/>
            <person name="Masukawa M."/>
            <person name="Mizubayashi T."/>
            <person name="Mukai Y."/>
            <person name="Nagasaki H."/>
            <person name="Nagata Y."/>
            <person name="Naito S."/>
            <person name="Nakashima M."/>
            <person name="Nakama Y."/>
            <person name="Nakamichi Y."/>
            <person name="Nakamura M."/>
            <person name="Meguro A."/>
            <person name="Negishi M."/>
            <person name="Ohta I."/>
            <person name="Ohta T."/>
            <person name="Okamoto M."/>
            <person name="Ono N."/>
            <person name="Saji S."/>
            <person name="Sakaguchi M."/>
            <person name="Sakai K."/>
            <person name="Shibata M."/>
            <person name="Shimokawa T."/>
            <person name="Song J."/>
            <person name="Takazaki Y."/>
            <person name="Terasawa K."/>
            <person name="Tsugane M."/>
            <person name="Tsuji K."/>
            <person name="Ueda S."/>
            <person name="Waki K."/>
            <person name="Yamagata H."/>
            <person name="Yamamoto M."/>
            <person name="Yamamoto S."/>
            <person name="Yamane H."/>
            <person name="Yoshiki S."/>
            <person name="Yoshihara R."/>
            <person name="Yukawa K."/>
            <person name="Zhong H."/>
            <person name="Yano M."/>
            <person name="Yuan Q."/>
            <person name="Ouyang S."/>
            <person name="Liu J."/>
            <person name="Jones K.M."/>
            <person name="Gansberger K."/>
            <person name="Moffat K."/>
            <person name="Hill J."/>
            <person name="Bera J."/>
            <person name="Fadrosh D."/>
            <person name="Jin S."/>
            <person name="Johri S."/>
            <person name="Kim M."/>
            <person name="Overton L."/>
            <person name="Reardon M."/>
            <person name="Tsitrin T."/>
            <person name="Vuong H."/>
            <person name="Weaver B."/>
            <person name="Ciecko A."/>
            <person name="Tallon L."/>
            <person name="Jackson J."/>
            <person name="Pai G."/>
            <person name="Aken S.V."/>
            <person name="Utterback T."/>
            <person name="Reidmuller S."/>
            <person name="Feldblyum T."/>
            <person name="Hsiao J."/>
            <person name="Zismann V."/>
            <person name="Iobst S."/>
            <person name="de Vazeille A.R."/>
            <person name="Buell C.R."/>
            <person name="Ying K."/>
            <person name="Li Y."/>
            <person name="Lu T."/>
            <person name="Huang Y."/>
            <person name="Zhao Q."/>
            <person name="Feng Q."/>
            <person name="Zhang L."/>
            <person name="Zhu J."/>
            <person name="Weng Q."/>
            <person name="Mu J."/>
            <person name="Lu Y."/>
            <person name="Fan D."/>
            <person name="Liu Y."/>
            <person name="Guan J."/>
            <person name="Zhang Y."/>
            <person name="Yu S."/>
            <person name="Liu X."/>
            <person name="Zhang Y."/>
            <person name="Hong G."/>
            <person name="Han B."/>
            <person name="Choisne N."/>
            <person name="Demange N."/>
            <person name="Orjeda G."/>
            <person name="Samain S."/>
            <person name="Cattolico L."/>
            <person name="Pelletier E."/>
            <person name="Couloux A."/>
            <person name="Segurens B."/>
            <person name="Wincker P."/>
            <person name="D'Hont A."/>
            <person name="Scarpelli C."/>
            <person name="Weissenbach J."/>
            <person name="Salanoubat M."/>
            <person name="Quetier F."/>
            <person name="Yu Y."/>
            <person name="Kim H.R."/>
            <person name="Rambo T."/>
            <person name="Currie J."/>
            <person name="Collura K."/>
            <person name="Luo M."/>
            <person name="Yang T."/>
            <person name="Ammiraju J.S.S."/>
            <person name="Engler F."/>
            <person name="Soderlund C."/>
            <person name="Wing R.A."/>
            <person name="Palmer L.E."/>
            <person name="de la Bastide M."/>
            <person name="Spiegel L."/>
            <person name="Nascimento L."/>
            <person name="Zutavern T."/>
            <person name="O'Shaughnessy A."/>
            <person name="Dike S."/>
            <person name="Dedhia N."/>
            <person name="Preston R."/>
            <person name="Balija V."/>
            <person name="McCombie W.R."/>
            <person name="Chow T."/>
            <person name="Chen H."/>
            <person name="Chung M."/>
            <person name="Chen C."/>
            <person name="Shaw J."/>
            <person name="Wu H."/>
            <person name="Hsiao K."/>
            <person name="Chao Y."/>
            <person name="Chu M."/>
            <person name="Cheng C."/>
            <person name="Hour A."/>
            <person name="Lee P."/>
            <person name="Lin S."/>
            <person name="Lin Y."/>
            <person name="Liou J."/>
            <person name="Liu S."/>
            <person name="Hsing Y."/>
            <person name="Raghuvanshi S."/>
            <person name="Mohanty A."/>
            <person name="Bharti A.K."/>
            <person name="Gaur A."/>
            <person name="Gupta V."/>
            <person name="Kumar D."/>
            <person name="Ravi V."/>
            <person name="Vij S."/>
            <person name="Kapur A."/>
            <person name="Khurana P."/>
            <person name="Khurana P."/>
            <person name="Khurana J.P."/>
            <person name="Tyagi A.K."/>
            <person name="Gaikwad K."/>
            <person name="Singh A."/>
            <person name="Dalal V."/>
            <person name="Srivastava S."/>
            <person name="Dixit A."/>
            <person name="Pal A.K."/>
            <person name="Ghazi I.A."/>
            <person name="Yadav M."/>
            <person name="Pandit A."/>
            <person name="Bhargava A."/>
            <person name="Sureshbabu K."/>
            <person name="Batra K."/>
            <person name="Sharma T.R."/>
            <person name="Mohapatra T."/>
            <person name="Singh N.K."/>
            <person name="Messing J."/>
            <person name="Nelson A.B."/>
            <person name="Fuks G."/>
            <person name="Kavchok S."/>
            <person name="Keizer G."/>
            <person name="Linton E."/>
            <person name="Llaca V."/>
            <person name="Song R."/>
            <person name="Tanyolac B."/>
            <person name="Young S."/>
            <person name="Ho-Il K."/>
            <person name="Hahn J.H."/>
            <person name="Sangsakoo G."/>
            <person name="Vanavichit A."/>
            <person name="de Mattos Luiz.A.T."/>
            <person name="Zimmer P.D."/>
            <person name="Malone G."/>
            <person name="Dellagostin O."/>
            <person name="de Oliveira A.C."/>
            <person name="Bevan M."/>
            <person name="Bancroft I."/>
            <person name="Minx P."/>
            <person name="Cordum H."/>
            <person name="Wilson R."/>
            <person name="Cheng Z."/>
            <person name="Jin W."/>
            <person name="Jiang J."/>
            <person name="Leong S.A."/>
            <person name="Iwama H."/>
            <person name="Gojobori T."/>
            <person name="Itoh T."/>
            <person name="Niimura Y."/>
            <person name="Fujii Y."/>
            <person name="Habara T."/>
            <person name="Sakai H."/>
            <person name="Sato Y."/>
            <person name="Wilson G."/>
            <person name="Kumar K."/>
            <person name="McCouch S."/>
            <person name="Juretic N."/>
            <person name="Hoen D."/>
            <person name="Wright S."/>
            <person name="Bruskiewich R."/>
            <person name="Bureau T."/>
            <person name="Miyao A."/>
            <person name="Hirochika H."/>
            <person name="Nishikawa T."/>
            <person name="Kadowaki K."/>
            <person name="Sugiura M."/>
            <person name="Burr B."/>
            <person name="Sasaki T."/>
        </authorList>
    </citation>
    <scope>NUCLEOTIDE SEQUENCE [LARGE SCALE GENOMIC DNA]</scope>
    <source>
        <strain evidence="4">cv. Nipponbare</strain>
    </source>
</reference>
<keyword evidence="1" id="KW-0732">Signal</keyword>
<feature type="chain" id="PRO_5010140960" evidence="1">
    <location>
        <begin position="18"/>
        <end position="110"/>
    </location>
</feature>
<protein>
    <submittedName>
        <fullName evidence="3">Uncharacterized protein</fullName>
    </submittedName>
</protein>
<proteinExistence type="predicted"/>
<feature type="signal peptide" evidence="1">
    <location>
        <begin position="1"/>
        <end position="17"/>
    </location>
</feature>
<evidence type="ECO:0000313" key="3">
    <source>
        <dbReference type="EMBL" id="BAD54573.1"/>
    </source>
</evidence>
<reference evidence="2" key="1">
    <citation type="submission" date="2001-05" db="EMBL/GenBank/DDBJ databases">
        <title>Oryza sativa nipponbare(GA3) genomic DNA, chromosome 6, PAC clone:P0007G12.</title>
        <authorList>
            <person name="Sasaki T."/>
            <person name="Matsumoto T."/>
            <person name="Yamamoto K."/>
        </authorList>
    </citation>
    <scope>NUCLEOTIDE SEQUENCE</scope>
</reference>
<dbReference type="Proteomes" id="UP000000763">
    <property type="component" value="Chromosome 6"/>
</dbReference>
<evidence type="ECO:0000313" key="4">
    <source>
        <dbReference type="Proteomes" id="UP000000763"/>
    </source>
</evidence>
<evidence type="ECO:0000313" key="2">
    <source>
        <dbReference type="EMBL" id="BAD53541.1"/>
    </source>
</evidence>
<reference evidence="4" key="4">
    <citation type="journal article" date="2008" name="Nucleic Acids Res.">
        <title>The rice annotation project database (RAP-DB): 2008 update.</title>
        <authorList>
            <consortium name="The rice annotation project (RAP)"/>
        </authorList>
    </citation>
    <scope>GENOME REANNOTATION</scope>
    <source>
        <strain evidence="4">cv. Nipponbare</strain>
    </source>
</reference>
<reference evidence="3" key="2">
    <citation type="submission" date="2002-06" db="EMBL/GenBank/DDBJ databases">
        <title>Oryza sativa nipponbare(GA3) genomic DNA, chromosome 6, BAC clone:OJ1212_H09.</title>
        <authorList>
            <person name="Sasaki T."/>
            <person name="Matsumoto T."/>
            <person name="Katayose Y."/>
        </authorList>
    </citation>
    <scope>NUCLEOTIDE SEQUENCE</scope>
</reference>
<dbReference type="EMBL" id="AP005466">
    <property type="protein sequence ID" value="BAD54573.1"/>
    <property type="molecule type" value="Genomic_DNA"/>
</dbReference>
<dbReference type="EMBL" id="AP003608">
    <property type="protein sequence ID" value="BAD53541.1"/>
    <property type="molecule type" value="Genomic_DNA"/>
</dbReference>
<evidence type="ECO:0000256" key="1">
    <source>
        <dbReference type="SAM" id="SignalP"/>
    </source>
</evidence>
<gene>
    <name evidence="3" type="ORF">OJ1212_H09.4</name>
    <name evidence="2" type="ORF">P0007G12.20</name>
</gene>